<dbReference type="AlphaFoldDB" id="A8ZMK3"/>
<reference evidence="1 2" key="1">
    <citation type="journal article" date="2008" name="Proc. Natl. Acad. Sci. U.S.A.">
        <title>Niche adaptation and genome expansion in the chlorophyll d-producing cyanobacterium Acaryochloris marina.</title>
        <authorList>
            <person name="Swingley W.D."/>
            <person name="Chen M."/>
            <person name="Cheung P.C."/>
            <person name="Conrad A.L."/>
            <person name="Dejesa L.C."/>
            <person name="Hao J."/>
            <person name="Honchak B.M."/>
            <person name="Karbach L.E."/>
            <person name="Kurdoglu A."/>
            <person name="Lahiri S."/>
            <person name="Mastrian S.D."/>
            <person name="Miyashita H."/>
            <person name="Page L."/>
            <person name="Ramakrishna P."/>
            <person name="Satoh S."/>
            <person name="Sattley W.M."/>
            <person name="Shimada Y."/>
            <person name="Taylor H.L."/>
            <person name="Tomo T."/>
            <person name="Tsuchiya T."/>
            <person name="Wang Z.T."/>
            <person name="Raymond J."/>
            <person name="Mimuro M."/>
            <person name="Blankenship R.E."/>
            <person name="Touchman J.W."/>
        </authorList>
    </citation>
    <scope>NUCLEOTIDE SEQUENCE [LARGE SCALE GENOMIC DNA]</scope>
    <source>
        <strain evidence="2">MBIC 11017</strain>
        <plasmid evidence="2">Plasmid pREB3</plasmid>
    </source>
</reference>
<proteinExistence type="predicted"/>
<sequence length="43" mass="5116">MPRLFTPLPWFFLQHIELSRISSQSKKVKSKLFDCLDCPSEDF</sequence>
<protein>
    <submittedName>
        <fullName evidence="1">Uncharacterized protein</fullName>
    </submittedName>
</protein>
<dbReference type="HOGENOM" id="CLU_3228094_0_0_3"/>
<accession>A8ZMK3</accession>
<evidence type="ECO:0000313" key="2">
    <source>
        <dbReference type="Proteomes" id="UP000000268"/>
    </source>
</evidence>
<evidence type="ECO:0000313" key="1">
    <source>
        <dbReference type="EMBL" id="ABW32414.1"/>
    </source>
</evidence>
<geneLocation type="plasmid" evidence="1 2">
    <name>pREB3</name>
</geneLocation>
<gene>
    <name evidence="1" type="ordered locus">AM1_C0106</name>
</gene>
<organism evidence="1 2">
    <name type="scientific">Acaryochloris marina (strain MBIC 11017)</name>
    <dbReference type="NCBI Taxonomy" id="329726"/>
    <lineage>
        <taxon>Bacteria</taxon>
        <taxon>Bacillati</taxon>
        <taxon>Cyanobacteriota</taxon>
        <taxon>Cyanophyceae</taxon>
        <taxon>Acaryochloridales</taxon>
        <taxon>Acaryochloridaceae</taxon>
        <taxon>Acaryochloris</taxon>
    </lineage>
</organism>
<dbReference type="KEGG" id="amr:AM1_C0106"/>
<dbReference type="Proteomes" id="UP000000268">
    <property type="component" value="Plasmid pREB3"/>
</dbReference>
<dbReference type="EMBL" id="CP000840">
    <property type="protein sequence ID" value="ABW32414.1"/>
    <property type="molecule type" value="Genomic_DNA"/>
</dbReference>
<keyword evidence="2" id="KW-1185">Reference proteome</keyword>
<name>A8ZMK3_ACAM1</name>
<keyword evidence="1" id="KW-0614">Plasmid</keyword>